<name>A0ABW1G723_9ACTN</name>
<comment type="caution">
    <text evidence="2">The sequence shown here is derived from an EMBL/GenBank/DDBJ whole genome shotgun (WGS) entry which is preliminary data.</text>
</comment>
<evidence type="ECO:0000313" key="2">
    <source>
        <dbReference type="EMBL" id="MFC5909818.1"/>
    </source>
</evidence>
<protein>
    <recommendedName>
        <fullName evidence="4">DUF4190 domain-containing protein</fullName>
    </recommendedName>
</protein>
<evidence type="ECO:0000313" key="3">
    <source>
        <dbReference type="Proteomes" id="UP001596174"/>
    </source>
</evidence>
<keyword evidence="1" id="KW-1133">Transmembrane helix</keyword>
<accession>A0ABW1G723</accession>
<evidence type="ECO:0008006" key="4">
    <source>
        <dbReference type="Google" id="ProtNLM"/>
    </source>
</evidence>
<feature type="transmembrane region" description="Helical" evidence="1">
    <location>
        <begin position="153"/>
        <end position="177"/>
    </location>
</feature>
<gene>
    <name evidence="2" type="ORF">ACFP3V_21715</name>
</gene>
<dbReference type="RefSeq" id="WP_380585946.1">
    <property type="nucleotide sequence ID" value="NZ_JBHSQJ010000089.1"/>
</dbReference>
<reference evidence="3" key="1">
    <citation type="journal article" date="2019" name="Int. J. Syst. Evol. Microbiol.">
        <title>The Global Catalogue of Microorganisms (GCM) 10K type strain sequencing project: providing services to taxonomists for standard genome sequencing and annotation.</title>
        <authorList>
            <consortium name="The Broad Institute Genomics Platform"/>
            <consortium name="The Broad Institute Genome Sequencing Center for Infectious Disease"/>
            <person name="Wu L."/>
            <person name="Ma J."/>
        </authorList>
    </citation>
    <scope>NUCLEOTIDE SEQUENCE [LARGE SCALE GENOMIC DNA]</scope>
    <source>
        <strain evidence="3">JCM 4816</strain>
    </source>
</reference>
<feature type="transmembrane region" description="Helical" evidence="1">
    <location>
        <begin position="119"/>
        <end position="141"/>
    </location>
</feature>
<evidence type="ECO:0000256" key="1">
    <source>
        <dbReference type="SAM" id="Phobius"/>
    </source>
</evidence>
<organism evidence="2 3">
    <name type="scientific">Streptacidiphilus monticola</name>
    <dbReference type="NCBI Taxonomy" id="2161674"/>
    <lineage>
        <taxon>Bacteria</taxon>
        <taxon>Bacillati</taxon>
        <taxon>Actinomycetota</taxon>
        <taxon>Actinomycetes</taxon>
        <taxon>Kitasatosporales</taxon>
        <taxon>Streptomycetaceae</taxon>
        <taxon>Streptacidiphilus</taxon>
    </lineage>
</organism>
<proteinExistence type="predicted"/>
<sequence>MGERSRTATVALPRQRTGTRPAVVGVALDRRAGAGGPLPPAVATAASLAAAWRSAARADQVPAGIPGLSGRRRTAAGRSPGRVAKRFGATLGPGGVGLVTAAVDAVVARHFAAAPAAHAGLFLALALVGLLLPLAAGYRFARAARHGRGGAGQAAACAAFAYAGALLAFGVLGLVLLNDLGARLSPPPH</sequence>
<keyword evidence="1" id="KW-0812">Transmembrane</keyword>
<dbReference type="Proteomes" id="UP001596174">
    <property type="component" value="Unassembled WGS sequence"/>
</dbReference>
<keyword evidence="3" id="KW-1185">Reference proteome</keyword>
<dbReference type="EMBL" id="JBHSQJ010000089">
    <property type="protein sequence ID" value="MFC5909818.1"/>
    <property type="molecule type" value="Genomic_DNA"/>
</dbReference>
<feature type="transmembrane region" description="Helical" evidence="1">
    <location>
        <begin position="87"/>
        <end position="107"/>
    </location>
</feature>
<keyword evidence="1" id="KW-0472">Membrane</keyword>